<evidence type="ECO:0000256" key="1">
    <source>
        <dbReference type="ARBA" id="ARBA00023125"/>
    </source>
</evidence>
<organism evidence="2 3">
    <name type="scientific">Cytobacillus kochii</name>
    <dbReference type="NCBI Taxonomy" id="859143"/>
    <lineage>
        <taxon>Bacteria</taxon>
        <taxon>Bacillati</taxon>
        <taxon>Bacillota</taxon>
        <taxon>Bacilli</taxon>
        <taxon>Bacillales</taxon>
        <taxon>Bacillaceae</taxon>
        <taxon>Cytobacillus</taxon>
    </lineage>
</organism>
<accession>A0A248TDR4</accession>
<dbReference type="NCBIfam" id="TIGR00738">
    <property type="entry name" value="rrf2_super"/>
    <property type="match status" value="1"/>
</dbReference>
<dbReference type="AlphaFoldDB" id="A0A248TDR4"/>
<reference evidence="2 3" key="1">
    <citation type="submission" date="2017-08" db="EMBL/GenBank/DDBJ databases">
        <title>Complete Genome Sequence of Bacillus kochii Oregon-R-modENCODE STRAIN BDGP4, isolated from Drosophila melanogaster gut.</title>
        <authorList>
            <person name="Wan K.H."/>
            <person name="Yu C."/>
            <person name="Park S."/>
            <person name="Hammonds A.S."/>
            <person name="Booth B.W."/>
            <person name="Celniker S.E."/>
        </authorList>
    </citation>
    <scope>NUCLEOTIDE SEQUENCE [LARGE SCALE GENOMIC DNA]</scope>
    <source>
        <strain evidence="2 3">BDGP4</strain>
    </source>
</reference>
<name>A0A248TDR4_9BACI</name>
<dbReference type="SUPFAM" id="SSF46785">
    <property type="entry name" value="Winged helix' DNA-binding domain"/>
    <property type="match status" value="1"/>
</dbReference>
<dbReference type="Pfam" id="PF02082">
    <property type="entry name" value="Rrf2"/>
    <property type="match status" value="1"/>
</dbReference>
<dbReference type="PROSITE" id="PS51197">
    <property type="entry name" value="HTH_RRF2_2"/>
    <property type="match status" value="1"/>
</dbReference>
<keyword evidence="1" id="KW-0238">DNA-binding</keyword>
<evidence type="ECO:0000313" key="2">
    <source>
        <dbReference type="EMBL" id="ASV66296.1"/>
    </source>
</evidence>
<sequence length="144" mass="16144">MKISSKGEYALRSLIVLGNNEGTVITIKDISAQTLVPVQYLEQILLLLKSNGYVKSKRGVYGGYMLKKESHEINIGEVIRQLEGPLAPMSCVSITAYEYCPLEDQGCVLQPLWALLREEIAFILDQVSLQDLINRNIPSPRQNH</sequence>
<dbReference type="GO" id="GO:0003700">
    <property type="term" value="F:DNA-binding transcription factor activity"/>
    <property type="evidence" value="ECO:0007669"/>
    <property type="project" value="TreeGrafter"/>
</dbReference>
<dbReference type="KEGG" id="bko:CKF48_02450"/>
<dbReference type="Proteomes" id="UP000215137">
    <property type="component" value="Chromosome"/>
</dbReference>
<proteinExistence type="predicted"/>
<dbReference type="PROSITE" id="PS01332">
    <property type="entry name" value="HTH_RRF2_1"/>
    <property type="match status" value="1"/>
</dbReference>
<dbReference type="PANTHER" id="PTHR33221:SF5">
    <property type="entry name" value="HTH-TYPE TRANSCRIPTIONAL REGULATOR ISCR"/>
    <property type="match status" value="1"/>
</dbReference>
<dbReference type="GO" id="GO:0005829">
    <property type="term" value="C:cytosol"/>
    <property type="evidence" value="ECO:0007669"/>
    <property type="project" value="TreeGrafter"/>
</dbReference>
<dbReference type="RefSeq" id="WP_095369871.1">
    <property type="nucleotide sequence ID" value="NZ_CP022983.1"/>
</dbReference>
<gene>
    <name evidence="2" type="ORF">CKF48_02450</name>
</gene>
<dbReference type="InterPro" id="IPR000944">
    <property type="entry name" value="Tscrpt_reg_Rrf2"/>
</dbReference>
<dbReference type="Gene3D" id="1.10.10.10">
    <property type="entry name" value="Winged helix-like DNA-binding domain superfamily/Winged helix DNA-binding domain"/>
    <property type="match status" value="1"/>
</dbReference>
<dbReference type="InterPro" id="IPR030489">
    <property type="entry name" value="TR_Rrf2-type_CS"/>
</dbReference>
<dbReference type="GO" id="GO:0003677">
    <property type="term" value="F:DNA binding"/>
    <property type="evidence" value="ECO:0007669"/>
    <property type="project" value="UniProtKB-KW"/>
</dbReference>
<dbReference type="OrthoDB" id="9795923at2"/>
<dbReference type="InterPro" id="IPR036388">
    <property type="entry name" value="WH-like_DNA-bd_sf"/>
</dbReference>
<dbReference type="PANTHER" id="PTHR33221">
    <property type="entry name" value="WINGED HELIX-TURN-HELIX TRANSCRIPTIONAL REGULATOR, RRF2 FAMILY"/>
    <property type="match status" value="1"/>
</dbReference>
<protein>
    <submittedName>
        <fullName evidence="2">Transcriptional regulator</fullName>
    </submittedName>
</protein>
<dbReference type="InterPro" id="IPR036390">
    <property type="entry name" value="WH_DNA-bd_sf"/>
</dbReference>
<keyword evidence="3" id="KW-1185">Reference proteome</keyword>
<evidence type="ECO:0000313" key="3">
    <source>
        <dbReference type="Proteomes" id="UP000215137"/>
    </source>
</evidence>
<dbReference type="EMBL" id="CP022983">
    <property type="protein sequence ID" value="ASV66296.1"/>
    <property type="molecule type" value="Genomic_DNA"/>
</dbReference>